<proteinExistence type="predicted"/>
<dbReference type="PANTHER" id="PTHR13939:SF0">
    <property type="entry name" value="NMN AMIDOHYDROLASE-LIKE PROTEIN YFAY"/>
    <property type="match status" value="1"/>
</dbReference>
<evidence type="ECO:0000313" key="3">
    <source>
        <dbReference type="Proteomes" id="UP000315037"/>
    </source>
</evidence>
<dbReference type="Gene3D" id="3.40.980.10">
    <property type="entry name" value="MoaB/Mog-like domain"/>
    <property type="match status" value="1"/>
</dbReference>
<accession>A0A506UPZ5</accession>
<comment type="caution">
    <text evidence="2">The sequence shown here is derived from an EMBL/GenBank/DDBJ whole genome shotgun (WGS) entry which is preliminary data.</text>
</comment>
<evidence type="ECO:0000313" key="2">
    <source>
        <dbReference type="EMBL" id="TPW35425.1"/>
    </source>
</evidence>
<organism evidence="2 3">
    <name type="scientific">Oecophyllibacter saccharovorans</name>
    <dbReference type="NCBI Taxonomy" id="2558360"/>
    <lineage>
        <taxon>Bacteria</taxon>
        <taxon>Pseudomonadati</taxon>
        <taxon>Pseudomonadota</taxon>
        <taxon>Alphaproteobacteria</taxon>
        <taxon>Acetobacterales</taxon>
        <taxon>Acetobacteraceae</taxon>
        <taxon>Oecophyllibacter</taxon>
    </lineage>
</organism>
<feature type="domain" description="MoaB/Mog" evidence="1">
    <location>
        <begin position="13"/>
        <end position="177"/>
    </location>
</feature>
<dbReference type="SUPFAM" id="SSF53218">
    <property type="entry name" value="Molybdenum cofactor biosynthesis proteins"/>
    <property type="match status" value="1"/>
</dbReference>
<dbReference type="Pfam" id="PF00994">
    <property type="entry name" value="MoCF_biosynth"/>
    <property type="match status" value="1"/>
</dbReference>
<evidence type="ECO:0000259" key="1">
    <source>
        <dbReference type="SMART" id="SM00852"/>
    </source>
</evidence>
<dbReference type="InterPro" id="IPR036425">
    <property type="entry name" value="MoaB/Mog-like_dom_sf"/>
</dbReference>
<dbReference type="AlphaFoldDB" id="A0A506UPZ5"/>
<dbReference type="Pfam" id="PF24102">
    <property type="entry name" value="FLAD1_M"/>
    <property type="match status" value="1"/>
</dbReference>
<dbReference type="SMART" id="SM00852">
    <property type="entry name" value="MoCF_biosynth"/>
    <property type="match status" value="1"/>
</dbReference>
<dbReference type="CDD" id="cd00885">
    <property type="entry name" value="cinA"/>
    <property type="match status" value="1"/>
</dbReference>
<name>A0A506UPZ5_9PROT</name>
<protein>
    <submittedName>
        <fullName evidence="2">Competence/damage-inducible protein A</fullName>
    </submittedName>
</protein>
<gene>
    <name evidence="2" type="ORF">E3202_00025</name>
</gene>
<dbReference type="InterPro" id="IPR050101">
    <property type="entry name" value="CinA"/>
</dbReference>
<dbReference type="PANTHER" id="PTHR13939">
    <property type="entry name" value="NICOTINAMIDE-NUCLEOTIDE AMIDOHYDROLASE PNCC"/>
    <property type="match status" value="1"/>
</dbReference>
<dbReference type="Proteomes" id="UP000315037">
    <property type="component" value="Unassembled WGS sequence"/>
</dbReference>
<sequence length="265" mass="28551">MTSASSPTPPRACFLAIGNELLSGRTEDANTPVLARALNARGLRLEEVRILPDIRARLVESIVTCRAAYDLVFTSGGIGPTHDDITAACVAEAFGVPLVRHEDSFRKLEKLFADGTFHGDFNAARQRMAWLPEGATPIENSVSTAPGFALGNVYVMAGVPRIFRAMLDWLLPRLPSATPLCSQAWHAFDVYEGDFAAPLTRLQQDFPTLDLGSYPFEPDATPRNERGVTLVAKGYDAGAVRKAGAALRDLLGRTGRQVTKGEPGA</sequence>
<dbReference type="InterPro" id="IPR056596">
    <property type="entry name" value="FLAD1_M"/>
</dbReference>
<reference evidence="2 3" key="1">
    <citation type="submission" date="2019-03" db="EMBL/GenBank/DDBJ databases">
        <title>The complete genome sequence of Neokomagataea sp. Jb2 NBRC113641.</title>
        <authorList>
            <person name="Chua K.-O."/>
            <person name="Chan K.-G."/>
            <person name="See-Too W.-S."/>
        </authorList>
    </citation>
    <scope>NUCLEOTIDE SEQUENCE [LARGE SCALE GENOMIC DNA]</scope>
    <source>
        <strain evidence="2 3">Jb2</strain>
    </source>
</reference>
<dbReference type="EMBL" id="SORZ01000001">
    <property type="protein sequence ID" value="TPW35425.1"/>
    <property type="molecule type" value="Genomic_DNA"/>
</dbReference>
<dbReference type="RefSeq" id="WP_165599957.1">
    <property type="nucleotide sequence ID" value="NZ_SORZ01000001.1"/>
</dbReference>
<keyword evidence="3" id="KW-1185">Reference proteome</keyword>
<dbReference type="InterPro" id="IPR001453">
    <property type="entry name" value="MoaB/Mog_dom"/>
</dbReference>